<sequence>MVSFMKKVLLIIIDALATRVLEPQLQAGRLPNFSRLIEVGQLHRECIAVFPSITPAATCALATGCYPHEHGIAGAYWYDEDQDDVAYFGTDIWAILNEGIDHYLTDFQHELNCRRLRVPTIFEQIEKHGHLRDAVINLLWFRGTVDHEISWPPLFKLIPGDPAEKLPGPHLMFMGDFVNTPLPRGERLKVRGGITRRYGFHDETTADYLLQLAELDSLPEFTLAYFPNNDFDSHKEGPMKAAKSLEQIDIQLGRLFEIHGELASLLEEYAIVITGDHSQSDLSSAKEAAVDLNEVLEQFQVVKAGSAWESGEDVMVCPNMRAAQIYLQEDSWRNRAAIIDCLLKCKQVDQVVWCDSENGLSESRQVQFHVATFDRGHLTFSLERQHDPMGRDDYGAGWTWTGDLRALDAMVDSEGRIRFGDYPNAFERIATAFFRKSGSLWVTARLGHEFCLPNTACNEKGSHGSLHSLDSTSPVIAAGLPASITLPEKLRSVDVTPLCLMLLDLDPPRRLGESHVT</sequence>
<dbReference type="GO" id="GO:0016787">
    <property type="term" value="F:hydrolase activity"/>
    <property type="evidence" value="ECO:0007669"/>
    <property type="project" value="UniProtKB-ARBA"/>
</dbReference>
<organism evidence="1 2">
    <name type="scientific">Bythopirellula goksoeyrii</name>
    <dbReference type="NCBI Taxonomy" id="1400387"/>
    <lineage>
        <taxon>Bacteria</taxon>
        <taxon>Pseudomonadati</taxon>
        <taxon>Planctomycetota</taxon>
        <taxon>Planctomycetia</taxon>
        <taxon>Pirellulales</taxon>
        <taxon>Lacipirellulaceae</taxon>
        <taxon>Bythopirellula</taxon>
    </lineage>
</organism>
<protein>
    <submittedName>
        <fullName evidence="1">Type I phosphodiesterase / nucleotide pyrophosphatase</fullName>
    </submittedName>
</protein>
<dbReference type="InterPro" id="IPR002591">
    <property type="entry name" value="Phosphodiest/P_Trfase"/>
</dbReference>
<dbReference type="AlphaFoldDB" id="A0A5B9QD00"/>
<keyword evidence="2" id="KW-1185">Reference proteome</keyword>
<dbReference type="EMBL" id="CP042913">
    <property type="protein sequence ID" value="QEG36937.1"/>
    <property type="molecule type" value="Genomic_DNA"/>
</dbReference>
<dbReference type="PANTHER" id="PTHR10151">
    <property type="entry name" value="ECTONUCLEOTIDE PYROPHOSPHATASE/PHOSPHODIESTERASE"/>
    <property type="match status" value="1"/>
</dbReference>
<name>A0A5B9QD00_9BACT</name>
<dbReference type="Gene3D" id="3.40.720.10">
    <property type="entry name" value="Alkaline Phosphatase, subunit A"/>
    <property type="match status" value="1"/>
</dbReference>
<dbReference type="InterPro" id="IPR017850">
    <property type="entry name" value="Alkaline_phosphatase_core_sf"/>
</dbReference>
<dbReference type="Pfam" id="PF01663">
    <property type="entry name" value="Phosphodiest"/>
    <property type="match status" value="1"/>
</dbReference>
<evidence type="ECO:0000313" key="1">
    <source>
        <dbReference type="EMBL" id="QEG36937.1"/>
    </source>
</evidence>
<dbReference type="SUPFAM" id="SSF53649">
    <property type="entry name" value="Alkaline phosphatase-like"/>
    <property type="match status" value="1"/>
</dbReference>
<accession>A0A5B9QD00</accession>
<dbReference type="OrthoDB" id="2381338at2"/>
<dbReference type="Proteomes" id="UP000323917">
    <property type="component" value="Chromosome"/>
</dbReference>
<gene>
    <name evidence="1" type="ORF">Pr1d_42770</name>
</gene>
<dbReference type="PANTHER" id="PTHR10151:SF120">
    <property type="entry name" value="BIS(5'-ADENOSYL)-TRIPHOSPHATASE"/>
    <property type="match status" value="1"/>
</dbReference>
<dbReference type="KEGG" id="bgok:Pr1d_42770"/>
<proteinExistence type="predicted"/>
<evidence type="ECO:0000313" key="2">
    <source>
        <dbReference type="Proteomes" id="UP000323917"/>
    </source>
</evidence>
<reference evidence="1 2" key="1">
    <citation type="submission" date="2019-08" db="EMBL/GenBank/DDBJ databases">
        <title>Deep-cultivation of Planctomycetes and their phenomic and genomic characterization uncovers novel biology.</title>
        <authorList>
            <person name="Wiegand S."/>
            <person name="Jogler M."/>
            <person name="Boedeker C."/>
            <person name="Pinto D."/>
            <person name="Vollmers J."/>
            <person name="Rivas-Marin E."/>
            <person name="Kohn T."/>
            <person name="Peeters S.H."/>
            <person name="Heuer A."/>
            <person name="Rast P."/>
            <person name="Oberbeckmann S."/>
            <person name="Bunk B."/>
            <person name="Jeske O."/>
            <person name="Meyerdierks A."/>
            <person name="Storesund J.E."/>
            <person name="Kallscheuer N."/>
            <person name="Luecker S."/>
            <person name="Lage O.M."/>
            <person name="Pohl T."/>
            <person name="Merkel B.J."/>
            <person name="Hornburger P."/>
            <person name="Mueller R.-W."/>
            <person name="Bruemmer F."/>
            <person name="Labrenz M."/>
            <person name="Spormann A.M."/>
            <person name="Op den Camp H."/>
            <person name="Overmann J."/>
            <person name="Amann R."/>
            <person name="Jetten M.S.M."/>
            <person name="Mascher T."/>
            <person name="Medema M.H."/>
            <person name="Devos D.P."/>
            <person name="Kaster A.-K."/>
            <person name="Ovreas L."/>
            <person name="Rohde M."/>
            <person name="Galperin M.Y."/>
            <person name="Jogler C."/>
        </authorList>
    </citation>
    <scope>NUCLEOTIDE SEQUENCE [LARGE SCALE GENOMIC DNA]</scope>
    <source>
        <strain evidence="1 2">Pr1d</strain>
    </source>
</reference>